<sequence>MDPNCFHNMWGYPQPPEWGYPGASWDNQEDGSQGTGFYDQPLFQEQEPYQWGYEEVSPYKEDFPSQPEEKSKLELAMKAFTGHSSRSLATPEPEPKSELELMVERFSQGTDEGCSNLDLPQP</sequence>
<evidence type="ECO:0000313" key="3">
    <source>
        <dbReference type="Proteomes" id="UP001497516"/>
    </source>
</evidence>
<feature type="region of interest" description="Disordered" evidence="1">
    <location>
        <begin position="82"/>
        <end position="122"/>
    </location>
</feature>
<dbReference type="EMBL" id="OZ034816">
    <property type="protein sequence ID" value="CAL1377030.1"/>
    <property type="molecule type" value="Genomic_DNA"/>
</dbReference>
<accession>A0AAV2DUK8</accession>
<reference evidence="2 3" key="1">
    <citation type="submission" date="2024-04" db="EMBL/GenBank/DDBJ databases">
        <authorList>
            <person name="Fracassetti M."/>
        </authorList>
    </citation>
    <scope>NUCLEOTIDE SEQUENCE [LARGE SCALE GENOMIC DNA]</scope>
</reference>
<feature type="region of interest" description="Disordered" evidence="1">
    <location>
        <begin position="20"/>
        <end position="39"/>
    </location>
</feature>
<keyword evidence="3" id="KW-1185">Reference proteome</keyword>
<gene>
    <name evidence="2" type="ORF">LTRI10_LOCUS18715</name>
</gene>
<evidence type="ECO:0000313" key="2">
    <source>
        <dbReference type="EMBL" id="CAL1377030.1"/>
    </source>
</evidence>
<protein>
    <submittedName>
        <fullName evidence="2">Uncharacterized protein</fullName>
    </submittedName>
</protein>
<name>A0AAV2DUK8_9ROSI</name>
<feature type="compositionally biased region" description="Basic and acidic residues" evidence="1">
    <location>
        <begin position="93"/>
        <end position="103"/>
    </location>
</feature>
<evidence type="ECO:0000256" key="1">
    <source>
        <dbReference type="SAM" id="MobiDB-lite"/>
    </source>
</evidence>
<dbReference type="AlphaFoldDB" id="A0AAV2DUK8"/>
<dbReference type="Proteomes" id="UP001497516">
    <property type="component" value="Chromosome 3"/>
</dbReference>
<proteinExistence type="predicted"/>
<organism evidence="2 3">
    <name type="scientific">Linum trigynum</name>
    <dbReference type="NCBI Taxonomy" id="586398"/>
    <lineage>
        <taxon>Eukaryota</taxon>
        <taxon>Viridiplantae</taxon>
        <taxon>Streptophyta</taxon>
        <taxon>Embryophyta</taxon>
        <taxon>Tracheophyta</taxon>
        <taxon>Spermatophyta</taxon>
        <taxon>Magnoliopsida</taxon>
        <taxon>eudicotyledons</taxon>
        <taxon>Gunneridae</taxon>
        <taxon>Pentapetalae</taxon>
        <taxon>rosids</taxon>
        <taxon>fabids</taxon>
        <taxon>Malpighiales</taxon>
        <taxon>Linaceae</taxon>
        <taxon>Linum</taxon>
    </lineage>
</organism>